<protein>
    <submittedName>
        <fullName evidence="3">Uncharacterized protein</fullName>
    </submittedName>
</protein>
<evidence type="ECO:0000313" key="4">
    <source>
        <dbReference type="Proteomes" id="UP000000763"/>
    </source>
</evidence>
<name>Q69LU9_ORYSJ</name>
<accession>Q69LU9</accession>
<feature type="compositionally biased region" description="Basic and acidic residues" evidence="1">
    <location>
        <begin position="71"/>
        <end position="81"/>
    </location>
</feature>
<gene>
    <name evidence="2" type="ORF">OSJNBa0023G13.7</name>
    <name evidence="3" type="ORF">OSJNBa0057D11.50</name>
</gene>
<dbReference type="EMBL" id="AP005765">
    <property type="protein sequence ID" value="BAD36353.1"/>
    <property type="molecule type" value="Genomic_DNA"/>
</dbReference>
<dbReference type="EMBL" id="AP005802">
    <property type="protein sequence ID" value="BAD36427.1"/>
    <property type="molecule type" value="Genomic_DNA"/>
</dbReference>
<reference evidence="2" key="1">
    <citation type="submission" date="2002-09" db="EMBL/GenBank/DDBJ databases">
        <title>Oryza sativa nipponbare(GA3) genomic DNA, chromosome 9, BAC clone:OSJNBa0023G13.</title>
        <authorList>
            <person name="Sasaki T."/>
            <person name="Matsumoto T."/>
            <person name="Katayose Y."/>
        </authorList>
    </citation>
    <scope>NUCLEOTIDE SEQUENCE</scope>
</reference>
<feature type="compositionally biased region" description="Basic and acidic residues" evidence="1">
    <location>
        <begin position="46"/>
        <end position="60"/>
    </location>
</feature>
<proteinExistence type="predicted"/>
<evidence type="ECO:0000313" key="3">
    <source>
        <dbReference type="EMBL" id="BAD36427.1"/>
    </source>
</evidence>
<evidence type="ECO:0000313" key="2">
    <source>
        <dbReference type="EMBL" id="BAD36353.1"/>
    </source>
</evidence>
<dbReference type="Proteomes" id="UP000000763">
    <property type="component" value="Chromosome 9"/>
</dbReference>
<sequence>MKSRRIPMLIFRRMRRMTALCSNSRQWEGKGSGGAAGAASPPPVLEGRRRGEPSGRESGEGWRPPLCQIWEGRRPGKRRGDGLPSARSGRGRRQGELAGGVAAVALGRCEGGGGLSSTGSGRGAATELVSSRHQVLMPMNAADNAKRGDTPPGAPRRLLTAVKCQNNVVNTCIKPQM</sequence>
<organism evidence="3 4">
    <name type="scientific">Oryza sativa subsp. japonica</name>
    <name type="common">Rice</name>
    <dbReference type="NCBI Taxonomy" id="39947"/>
    <lineage>
        <taxon>Eukaryota</taxon>
        <taxon>Viridiplantae</taxon>
        <taxon>Streptophyta</taxon>
        <taxon>Embryophyta</taxon>
        <taxon>Tracheophyta</taxon>
        <taxon>Spermatophyta</taxon>
        <taxon>Magnoliopsida</taxon>
        <taxon>Liliopsida</taxon>
        <taxon>Poales</taxon>
        <taxon>Poaceae</taxon>
        <taxon>BOP clade</taxon>
        <taxon>Oryzoideae</taxon>
        <taxon>Oryzeae</taxon>
        <taxon>Oryzinae</taxon>
        <taxon>Oryza</taxon>
        <taxon>Oryza sativa</taxon>
    </lineage>
</organism>
<reference evidence="4" key="4">
    <citation type="journal article" date="2008" name="Nucleic Acids Res.">
        <title>The rice annotation project database (RAP-DB): 2008 update.</title>
        <authorList>
            <consortium name="The rice annotation project (RAP)"/>
        </authorList>
    </citation>
    <scope>GENOME REANNOTATION</scope>
    <source>
        <strain evidence="4">cv. Nipponbare</strain>
    </source>
</reference>
<feature type="region of interest" description="Disordered" evidence="1">
    <location>
        <begin position="23"/>
        <end position="96"/>
    </location>
</feature>
<reference evidence="3" key="2">
    <citation type="submission" date="2002-10" db="EMBL/GenBank/DDBJ databases">
        <title>Oryza sativa nipponbare(GA3) genomic DNA, chromosome 9, BAC clone:OSJNBa0057D11.</title>
        <authorList>
            <person name="Sasaki T."/>
            <person name="Matsumoto T."/>
            <person name="Katayose Y."/>
        </authorList>
    </citation>
    <scope>NUCLEOTIDE SEQUENCE</scope>
</reference>
<dbReference type="AlphaFoldDB" id="Q69LU9"/>
<reference evidence="4" key="3">
    <citation type="journal article" date="2005" name="Nature">
        <title>The map-based sequence of the rice genome.</title>
        <authorList>
            <consortium name="International rice genome sequencing project (IRGSP)"/>
            <person name="Matsumoto T."/>
            <person name="Wu J."/>
            <person name="Kanamori H."/>
            <person name="Katayose Y."/>
            <person name="Fujisawa M."/>
            <person name="Namiki N."/>
            <person name="Mizuno H."/>
            <person name="Yamamoto K."/>
            <person name="Antonio B.A."/>
            <person name="Baba T."/>
            <person name="Sakata K."/>
            <person name="Nagamura Y."/>
            <person name="Aoki H."/>
            <person name="Arikawa K."/>
            <person name="Arita K."/>
            <person name="Bito T."/>
            <person name="Chiden Y."/>
            <person name="Fujitsuka N."/>
            <person name="Fukunaka R."/>
            <person name="Hamada M."/>
            <person name="Harada C."/>
            <person name="Hayashi A."/>
            <person name="Hijishita S."/>
            <person name="Honda M."/>
            <person name="Hosokawa S."/>
            <person name="Ichikawa Y."/>
            <person name="Idonuma A."/>
            <person name="Iijima M."/>
            <person name="Ikeda M."/>
            <person name="Ikeno M."/>
            <person name="Ito K."/>
            <person name="Ito S."/>
            <person name="Ito T."/>
            <person name="Ito Y."/>
            <person name="Ito Y."/>
            <person name="Iwabuchi A."/>
            <person name="Kamiya K."/>
            <person name="Karasawa W."/>
            <person name="Kurita K."/>
            <person name="Katagiri S."/>
            <person name="Kikuta A."/>
            <person name="Kobayashi H."/>
            <person name="Kobayashi N."/>
            <person name="Machita K."/>
            <person name="Maehara T."/>
            <person name="Masukawa M."/>
            <person name="Mizubayashi T."/>
            <person name="Mukai Y."/>
            <person name="Nagasaki H."/>
            <person name="Nagata Y."/>
            <person name="Naito S."/>
            <person name="Nakashima M."/>
            <person name="Nakama Y."/>
            <person name="Nakamichi Y."/>
            <person name="Nakamura M."/>
            <person name="Meguro A."/>
            <person name="Negishi M."/>
            <person name="Ohta I."/>
            <person name="Ohta T."/>
            <person name="Okamoto M."/>
            <person name="Ono N."/>
            <person name="Saji S."/>
            <person name="Sakaguchi M."/>
            <person name="Sakai K."/>
            <person name="Shibata M."/>
            <person name="Shimokawa T."/>
            <person name="Song J."/>
            <person name="Takazaki Y."/>
            <person name="Terasawa K."/>
            <person name="Tsugane M."/>
            <person name="Tsuji K."/>
            <person name="Ueda S."/>
            <person name="Waki K."/>
            <person name="Yamagata H."/>
            <person name="Yamamoto M."/>
            <person name="Yamamoto S."/>
            <person name="Yamane H."/>
            <person name="Yoshiki S."/>
            <person name="Yoshihara R."/>
            <person name="Yukawa K."/>
            <person name="Zhong H."/>
            <person name="Yano M."/>
            <person name="Yuan Q."/>
            <person name="Ouyang S."/>
            <person name="Liu J."/>
            <person name="Jones K.M."/>
            <person name="Gansberger K."/>
            <person name="Moffat K."/>
            <person name="Hill J."/>
            <person name="Bera J."/>
            <person name="Fadrosh D."/>
            <person name="Jin S."/>
            <person name="Johri S."/>
            <person name="Kim M."/>
            <person name="Overton L."/>
            <person name="Reardon M."/>
            <person name="Tsitrin T."/>
            <person name="Vuong H."/>
            <person name="Weaver B."/>
            <person name="Ciecko A."/>
            <person name="Tallon L."/>
            <person name="Jackson J."/>
            <person name="Pai G."/>
            <person name="Aken S.V."/>
            <person name="Utterback T."/>
            <person name="Reidmuller S."/>
            <person name="Feldblyum T."/>
            <person name="Hsiao J."/>
            <person name="Zismann V."/>
            <person name="Iobst S."/>
            <person name="de Vazeille A.R."/>
            <person name="Buell C.R."/>
            <person name="Ying K."/>
            <person name="Li Y."/>
            <person name="Lu T."/>
            <person name="Huang Y."/>
            <person name="Zhao Q."/>
            <person name="Feng Q."/>
            <person name="Zhang L."/>
            <person name="Zhu J."/>
            <person name="Weng Q."/>
            <person name="Mu J."/>
            <person name="Lu Y."/>
            <person name="Fan D."/>
            <person name="Liu Y."/>
            <person name="Guan J."/>
            <person name="Zhang Y."/>
            <person name="Yu S."/>
            <person name="Liu X."/>
            <person name="Zhang Y."/>
            <person name="Hong G."/>
            <person name="Han B."/>
            <person name="Choisne N."/>
            <person name="Demange N."/>
            <person name="Orjeda G."/>
            <person name="Samain S."/>
            <person name="Cattolico L."/>
            <person name="Pelletier E."/>
            <person name="Couloux A."/>
            <person name="Segurens B."/>
            <person name="Wincker P."/>
            <person name="D'Hont A."/>
            <person name="Scarpelli C."/>
            <person name="Weissenbach J."/>
            <person name="Salanoubat M."/>
            <person name="Quetier F."/>
            <person name="Yu Y."/>
            <person name="Kim H.R."/>
            <person name="Rambo T."/>
            <person name="Currie J."/>
            <person name="Collura K."/>
            <person name="Luo M."/>
            <person name="Yang T."/>
            <person name="Ammiraju J.S.S."/>
            <person name="Engler F."/>
            <person name="Soderlund C."/>
            <person name="Wing R.A."/>
            <person name="Palmer L.E."/>
            <person name="de la Bastide M."/>
            <person name="Spiegel L."/>
            <person name="Nascimento L."/>
            <person name="Zutavern T."/>
            <person name="O'Shaughnessy A."/>
            <person name="Dike S."/>
            <person name="Dedhia N."/>
            <person name="Preston R."/>
            <person name="Balija V."/>
            <person name="McCombie W.R."/>
            <person name="Chow T."/>
            <person name="Chen H."/>
            <person name="Chung M."/>
            <person name="Chen C."/>
            <person name="Shaw J."/>
            <person name="Wu H."/>
            <person name="Hsiao K."/>
            <person name="Chao Y."/>
            <person name="Chu M."/>
            <person name="Cheng C."/>
            <person name="Hour A."/>
            <person name="Lee P."/>
            <person name="Lin S."/>
            <person name="Lin Y."/>
            <person name="Liou J."/>
            <person name="Liu S."/>
            <person name="Hsing Y."/>
            <person name="Raghuvanshi S."/>
            <person name="Mohanty A."/>
            <person name="Bharti A.K."/>
            <person name="Gaur A."/>
            <person name="Gupta V."/>
            <person name="Kumar D."/>
            <person name="Ravi V."/>
            <person name="Vij S."/>
            <person name="Kapur A."/>
            <person name="Khurana P."/>
            <person name="Khurana P."/>
            <person name="Khurana J.P."/>
            <person name="Tyagi A.K."/>
            <person name="Gaikwad K."/>
            <person name="Singh A."/>
            <person name="Dalal V."/>
            <person name="Srivastava S."/>
            <person name="Dixit A."/>
            <person name="Pal A.K."/>
            <person name="Ghazi I.A."/>
            <person name="Yadav M."/>
            <person name="Pandit A."/>
            <person name="Bhargava A."/>
            <person name="Sureshbabu K."/>
            <person name="Batra K."/>
            <person name="Sharma T.R."/>
            <person name="Mohapatra T."/>
            <person name="Singh N.K."/>
            <person name="Messing J."/>
            <person name="Nelson A.B."/>
            <person name="Fuks G."/>
            <person name="Kavchok S."/>
            <person name="Keizer G."/>
            <person name="Linton E."/>
            <person name="Llaca V."/>
            <person name="Song R."/>
            <person name="Tanyolac B."/>
            <person name="Young S."/>
            <person name="Ho-Il K."/>
            <person name="Hahn J.H."/>
            <person name="Sangsakoo G."/>
            <person name="Vanavichit A."/>
            <person name="de Mattos Luiz.A.T."/>
            <person name="Zimmer P.D."/>
            <person name="Malone G."/>
            <person name="Dellagostin O."/>
            <person name="de Oliveira A.C."/>
            <person name="Bevan M."/>
            <person name="Bancroft I."/>
            <person name="Minx P."/>
            <person name="Cordum H."/>
            <person name="Wilson R."/>
            <person name="Cheng Z."/>
            <person name="Jin W."/>
            <person name="Jiang J."/>
            <person name="Leong S.A."/>
            <person name="Iwama H."/>
            <person name="Gojobori T."/>
            <person name="Itoh T."/>
            <person name="Niimura Y."/>
            <person name="Fujii Y."/>
            <person name="Habara T."/>
            <person name="Sakai H."/>
            <person name="Sato Y."/>
            <person name="Wilson G."/>
            <person name="Kumar K."/>
            <person name="McCouch S."/>
            <person name="Juretic N."/>
            <person name="Hoen D."/>
            <person name="Wright S."/>
            <person name="Bruskiewich R."/>
            <person name="Bureau T."/>
            <person name="Miyao A."/>
            <person name="Hirochika H."/>
            <person name="Nishikawa T."/>
            <person name="Kadowaki K."/>
            <person name="Sugiura M."/>
            <person name="Burr B."/>
            <person name="Sasaki T."/>
        </authorList>
    </citation>
    <scope>NUCLEOTIDE SEQUENCE [LARGE SCALE GENOMIC DNA]</scope>
    <source>
        <strain evidence="4">cv. Nipponbare</strain>
    </source>
</reference>
<evidence type="ECO:0000256" key="1">
    <source>
        <dbReference type="SAM" id="MobiDB-lite"/>
    </source>
</evidence>